<feature type="region of interest" description="Disordered" evidence="1">
    <location>
        <begin position="88"/>
        <end position="110"/>
    </location>
</feature>
<name>A0ABR3A1T3_9AGAR</name>
<accession>A0ABR3A1T3</accession>
<keyword evidence="3" id="KW-1185">Reference proteome</keyword>
<evidence type="ECO:0000313" key="2">
    <source>
        <dbReference type="EMBL" id="KAL0067905.1"/>
    </source>
</evidence>
<reference evidence="2 3" key="1">
    <citation type="submission" date="2024-05" db="EMBL/GenBank/DDBJ databases">
        <title>A draft genome resource for the thread blight pathogen Marasmius tenuissimus strain MS-2.</title>
        <authorList>
            <person name="Yulfo-Soto G.E."/>
            <person name="Baruah I.K."/>
            <person name="Amoako-Attah I."/>
            <person name="Bukari Y."/>
            <person name="Meinhardt L.W."/>
            <person name="Bailey B.A."/>
            <person name="Cohen S.P."/>
        </authorList>
    </citation>
    <scope>NUCLEOTIDE SEQUENCE [LARGE SCALE GENOMIC DNA]</scope>
    <source>
        <strain evidence="2 3">MS-2</strain>
    </source>
</reference>
<feature type="compositionally biased region" description="Basic and acidic residues" evidence="1">
    <location>
        <begin position="400"/>
        <end position="413"/>
    </location>
</feature>
<dbReference type="Proteomes" id="UP001437256">
    <property type="component" value="Unassembled WGS sequence"/>
</dbReference>
<evidence type="ECO:0000313" key="3">
    <source>
        <dbReference type="Proteomes" id="UP001437256"/>
    </source>
</evidence>
<feature type="compositionally biased region" description="Polar residues" evidence="1">
    <location>
        <begin position="201"/>
        <end position="211"/>
    </location>
</feature>
<gene>
    <name evidence="2" type="ORF">AAF712_005073</name>
</gene>
<feature type="region of interest" description="Disordered" evidence="1">
    <location>
        <begin position="443"/>
        <end position="467"/>
    </location>
</feature>
<feature type="region of interest" description="Disordered" evidence="1">
    <location>
        <begin position="38"/>
        <end position="75"/>
    </location>
</feature>
<feature type="region of interest" description="Disordered" evidence="1">
    <location>
        <begin position="193"/>
        <end position="215"/>
    </location>
</feature>
<feature type="compositionally biased region" description="Basic and acidic residues" evidence="1">
    <location>
        <begin position="358"/>
        <end position="374"/>
    </location>
</feature>
<proteinExistence type="predicted"/>
<feature type="region of interest" description="Disordered" evidence="1">
    <location>
        <begin position="391"/>
        <end position="421"/>
    </location>
</feature>
<organism evidence="2 3">
    <name type="scientific">Marasmius tenuissimus</name>
    <dbReference type="NCBI Taxonomy" id="585030"/>
    <lineage>
        <taxon>Eukaryota</taxon>
        <taxon>Fungi</taxon>
        <taxon>Dikarya</taxon>
        <taxon>Basidiomycota</taxon>
        <taxon>Agaricomycotina</taxon>
        <taxon>Agaricomycetes</taxon>
        <taxon>Agaricomycetidae</taxon>
        <taxon>Agaricales</taxon>
        <taxon>Marasmiineae</taxon>
        <taxon>Marasmiaceae</taxon>
        <taxon>Marasmius</taxon>
    </lineage>
</organism>
<feature type="region of interest" description="Disordered" evidence="1">
    <location>
        <begin position="1"/>
        <end position="21"/>
    </location>
</feature>
<comment type="caution">
    <text evidence="2">The sequence shown here is derived from an EMBL/GenBank/DDBJ whole genome shotgun (WGS) entry which is preliminary data.</text>
</comment>
<feature type="compositionally biased region" description="Polar residues" evidence="1">
    <location>
        <begin position="447"/>
        <end position="464"/>
    </location>
</feature>
<dbReference type="EMBL" id="JBBXMP010000022">
    <property type="protein sequence ID" value="KAL0067905.1"/>
    <property type="molecule type" value="Genomic_DNA"/>
</dbReference>
<evidence type="ECO:0000256" key="1">
    <source>
        <dbReference type="SAM" id="MobiDB-lite"/>
    </source>
</evidence>
<feature type="compositionally biased region" description="Basic and acidic residues" evidence="1">
    <location>
        <begin position="330"/>
        <end position="350"/>
    </location>
</feature>
<feature type="compositionally biased region" description="Polar residues" evidence="1">
    <location>
        <begin position="247"/>
        <end position="267"/>
    </location>
</feature>
<feature type="compositionally biased region" description="Polar residues" evidence="1">
    <location>
        <begin position="38"/>
        <end position="49"/>
    </location>
</feature>
<protein>
    <submittedName>
        <fullName evidence="2">Uncharacterized protein</fullName>
    </submittedName>
</protein>
<feature type="compositionally biased region" description="Polar residues" evidence="1">
    <location>
        <begin position="307"/>
        <end position="319"/>
    </location>
</feature>
<feature type="compositionally biased region" description="Low complexity" evidence="1">
    <location>
        <begin position="92"/>
        <end position="106"/>
    </location>
</feature>
<sequence>MESTIAPAAVEQTSTSPHPREFNIQHFLASPGIQSFLQSISGRGPSSVNKEQHLPEISPLSSNSAPLHGPQALNSGIAAHEPIPTSVMEIDTNGNAPTTPTATSNGVTDSKTLVAPPPPDHTYDAASIEQCRTSMLSLVLQNIQLRNGSNNSDFRSNSPSVSERAKGILTDDVCKTFMGKIREAKLQLCSSGKGRDLFPQKMSSRQSSTRLPSPCPLVPDDHAARSMPRSEALVGVPTAPKAMRITPDTSRASSPQRRSVSVDIQVSESKEGDNVQRNSRKRTYDDVNGDSSAQRPPRVRRRGSYAPNPTSRNDSSHVTSPPPHVQTRTAHHDERERRSRPRDDYTRAQFEEGGSSDHSMDIDDGYKMPASERRRPNRQLNIQMNDLYHSVEPDLPMGKLDTHGKHPHPESGKSRASRLLTPDSYDMDVGPDSHSDELAPIGIPTHNRGSTGPESASASNTGTKQKPILPCHTVPGLWLVKEALQRPGVLECTFEIDAETMQKWQIQLSQTE</sequence>
<feature type="region of interest" description="Disordered" evidence="1">
    <location>
        <begin position="227"/>
        <end position="379"/>
    </location>
</feature>